<evidence type="ECO:0000259" key="2">
    <source>
        <dbReference type="Pfam" id="PF00534"/>
    </source>
</evidence>
<feature type="domain" description="Glycosyl transferase family 1" evidence="2">
    <location>
        <begin position="206"/>
        <end position="378"/>
    </location>
</feature>
<dbReference type="OrthoDB" id="9790710at2"/>
<protein>
    <submittedName>
        <fullName evidence="3">Lipopolysaccharide N-acetylglucosaminyltransferase</fullName>
    </submittedName>
</protein>
<keyword evidence="4" id="KW-1185">Reference proteome</keyword>
<dbReference type="GO" id="GO:0009103">
    <property type="term" value="P:lipopolysaccharide biosynthetic process"/>
    <property type="evidence" value="ECO:0007669"/>
    <property type="project" value="TreeGrafter"/>
</dbReference>
<keyword evidence="3" id="KW-0328">Glycosyltransferase</keyword>
<dbReference type="EMBL" id="AAOG01000002">
    <property type="protein sequence ID" value="EAR12265.1"/>
    <property type="molecule type" value="Genomic_DNA"/>
</dbReference>
<dbReference type="eggNOG" id="COG0438">
    <property type="taxonomic scope" value="Bacteria"/>
</dbReference>
<gene>
    <name evidence="3" type="ORF">PI23P_06565</name>
</gene>
<dbReference type="CDD" id="cd03801">
    <property type="entry name" value="GT4_PimA-like"/>
    <property type="match status" value="1"/>
</dbReference>
<sequence>MRKKVIIITNGTLPVPAIFGGAAENLTQVLLEINEDFNDFDFTVFSIGKNKIKSKEFLAFKNTNFVFINEDSFFFKLNKIVKYLLNKKFNNRFPNQFLSTVLKYKKELKNADLILISNNPYYGKHLKEIVSCPIYLHLHNDYINANQGDDKIRLLNYFDKVIGVSNFIKKSVLKVTPKSCKVSYVYNGIDLNRFTLFNEVLESYLKKKYNLNKEDTVFIYSGRMQESKGIVFLLESFLTLLKKHKNIKLLFVGGTVYYNSKINEVTKNLIRRVESSLASEHVFFTGFVDYKYMHHYYKISNVAVLPSIETEAFGLTSIESQAAGLPVIVSDVGGMSETINKDCGFIVNVTGDLKSQLVHFMDKLIEDETLRKEMSKKALLNAQKFSNSFFYKQIKSELNEL</sequence>
<name>A4BYM2_9FLAO</name>
<dbReference type="GO" id="GO:0016757">
    <property type="term" value="F:glycosyltransferase activity"/>
    <property type="evidence" value="ECO:0007669"/>
    <property type="project" value="UniProtKB-KW"/>
</dbReference>
<dbReference type="Pfam" id="PF00534">
    <property type="entry name" value="Glycos_transf_1"/>
    <property type="match status" value="1"/>
</dbReference>
<dbReference type="STRING" id="313594.PI23P_06565"/>
<evidence type="ECO:0000256" key="1">
    <source>
        <dbReference type="ARBA" id="ARBA00022679"/>
    </source>
</evidence>
<dbReference type="HOGENOM" id="CLU_009583_38_3_10"/>
<dbReference type="Proteomes" id="UP000003053">
    <property type="component" value="Unassembled WGS sequence"/>
</dbReference>
<dbReference type="RefSeq" id="WP_004569933.1">
    <property type="nucleotide sequence ID" value="NZ_CH724148.1"/>
</dbReference>
<keyword evidence="1 3" id="KW-0808">Transferase</keyword>
<dbReference type="InterPro" id="IPR001296">
    <property type="entry name" value="Glyco_trans_1"/>
</dbReference>
<proteinExistence type="predicted"/>
<dbReference type="PANTHER" id="PTHR46401:SF2">
    <property type="entry name" value="GLYCOSYLTRANSFERASE WBBK-RELATED"/>
    <property type="match status" value="1"/>
</dbReference>
<accession>A4BYM2</accession>
<organism evidence="3 4">
    <name type="scientific">Polaribacter irgensii 23-P</name>
    <dbReference type="NCBI Taxonomy" id="313594"/>
    <lineage>
        <taxon>Bacteria</taxon>
        <taxon>Pseudomonadati</taxon>
        <taxon>Bacteroidota</taxon>
        <taxon>Flavobacteriia</taxon>
        <taxon>Flavobacteriales</taxon>
        <taxon>Flavobacteriaceae</taxon>
    </lineage>
</organism>
<comment type="caution">
    <text evidence="3">The sequence shown here is derived from an EMBL/GenBank/DDBJ whole genome shotgun (WGS) entry which is preliminary data.</text>
</comment>
<dbReference type="AlphaFoldDB" id="A4BYM2"/>
<evidence type="ECO:0000313" key="4">
    <source>
        <dbReference type="Proteomes" id="UP000003053"/>
    </source>
</evidence>
<evidence type="ECO:0000313" key="3">
    <source>
        <dbReference type="EMBL" id="EAR12265.1"/>
    </source>
</evidence>
<dbReference type="SUPFAM" id="SSF53756">
    <property type="entry name" value="UDP-Glycosyltransferase/glycogen phosphorylase"/>
    <property type="match status" value="1"/>
</dbReference>
<dbReference type="Gene3D" id="3.40.50.2000">
    <property type="entry name" value="Glycogen Phosphorylase B"/>
    <property type="match status" value="2"/>
</dbReference>
<reference evidence="3 4" key="1">
    <citation type="submission" date="2006-02" db="EMBL/GenBank/DDBJ databases">
        <authorList>
            <person name="Murray A."/>
            <person name="Staley J."/>
            <person name="Ferriera S."/>
            <person name="Johnson J."/>
            <person name="Kravitz S."/>
            <person name="Halpern A."/>
            <person name="Remington K."/>
            <person name="Beeson K."/>
            <person name="Tran B."/>
            <person name="Rogers Y.-H."/>
            <person name="Friedman R."/>
            <person name="Venter J.C."/>
        </authorList>
    </citation>
    <scope>NUCLEOTIDE SEQUENCE [LARGE SCALE GENOMIC DNA]</scope>
    <source>
        <strain evidence="3 4">23-P</strain>
    </source>
</reference>
<dbReference type="PANTHER" id="PTHR46401">
    <property type="entry name" value="GLYCOSYLTRANSFERASE WBBK-RELATED"/>
    <property type="match status" value="1"/>
</dbReference>